<evidence type="ECO:0000313" key="1">
    <source>
        <dbReference type="EMBL" id="KAL3519162.1"/>
    </source>
</evidence>
<dbReference type="Proteomes" id="UP001630127">
    <property type="component" value="Unassembled WGS sequence"/>
</dbReference>
<sequence length="119" mass="13750">MKIQFGGFFRVALCLKNWLFSSNLPTIRVRMKVLETLTTSYEPVFKSYFSNAEEVDSVFPEVLPLTFIEHLKEIEISNFKGEEHKLKLDIVIQEVFKGLPDCVKKEMGLDKVHKIKKGA</sequence>
<name>A0ABD2ZI87_9GENT</name>
<reference evidence="1 2" key="1">
    <citation type="submission" date="2024-11" db="EMBL/GenBank/DDBJ databases">
        <title>A near-complete genome assembly of Cinchona calisaya.</title>
        <authorList>
            <person name="Lian D.C."/>
            <person name="Zhao X.W."/>
            <person name="Wei L."/>
        </authorList>
    </citation>
    <scope>NUCLEOTIDE SEQUENCE [LARGE SCALE GENOMIC DNA]</scope>
    <source>
        <tissue evidence="1">Nenye</tissue>
    </source>
</reference>
<comment type="caution">
    <text evidence="1">The sequence shown here is derived from an EMBL/GenBank/DDBJ whole genome shotgun (WGS) entry which is preliminary data.</text>
</comment>
<keyword evidence="2" id="KW-1185">Reference proteome</keyword>
<organism evidence="1 2">
    <name type="scientific">Cinchona calisaya</name>
    <dbReference type="NCBI Taxonomy" id="153742"/>
    <lineage>
        <taxon>Eukaryota</taxon>
        <taxon>Viridiplantae</taxon>
        <taxon>Streptophyta</taxon>
        <taxon>Embryophyta</taxon>
        <taxon>Tracheophyta</taxon>
        <taxon>Spermatophyta</taxon>
        <taxon>Magnoliopsida</taxon>
        <taxon>eudicotyledons</taxon>
        <taxon>Gunneridae</taxon>
        <taxon>Pentapetalae</taxon>
        <taxon>asterids</taxon>
        <taxon>lamiids</taxon>
        <taxon>Gentianales</taxon>
        <taxon>Rubiaceae</taxon>
        <taxon>Cinchonoideae</taxon>
        <taxon>Cinchoneae</taxon>
        <taxon>Cinchona</taxon>
    </lineage>
</organism>
<protein>
    <submittedName>
        <fullName evidence="1">Uncharacterized protein</fullName>
    </submittedName>
</protein>
<dbReference type="AlphaFoldDB" id="A0ABD2ZI87"/>
<dbReference type="EMBL" id="JBJUIK010000009">
    <property type="protein sequence ID" value="KAL3519162.1"/>
    <property type="molecule type" value="Genomic_DNA"/>
</dbReference>
<evidence type="ECO:0000313" key="2">
    <source>
        <dbReference type="Proteomes" id="UP001630127"/>
    </source>
</evidence>
<accession>A0ABD2ZI87</accession>
<gene>
    <name evidence="1" type="ORF">ACH5RR_021751</name>
</gene>
<proteinExistence type="predicted"/>